<dbReference type="InterPro" id="IPR003495">
    <property type="entry name" value="CobW/HypB/UreG_nucleotide-bd"/>
</dbReference>
<dbReference type="InterPro" id="IPR051316">
    <property type="entry name" value="Zinc-reg_GTPase_activator"/>
</dbReference>
<reference evidence="2 3" key="2">
    <citation type="submission" date="2013-04" db="EMBL/GenBank/DDBJ databases">
        <title>The Genome Sequence of Bilophila wadsworthia 3_1_6.</title>
        <authorList>
            <consortium name="The Broad Institute Genomics Platform"/>
            <person name="Earl A."/>
            <person name="Ward D."/>
            <person name="Feldgarden M."/>
            <person name="Gevers D."/>
            <person name="Sibley C."/>
            <person name="Strauss J."/>
            <person name="Allen-Vercoe E."/>
            <person name="Walker B."/>
            <person name="Young S."/>
            <person name="Zeng Q."/>
            <person name="Gargeya S."/>
            <person name="Fitzgerald M."/>
            <person name="Haas B."/>
            <person name="Abouelleil A."/>
            <person name="Allen A.W."/>
            <person name="Alvarado L."/>
            <person name="Arachchi H.M."/>
            <person name="Berlin A.M."/>
            <person name="Chapman S.B."/>
            <person name="Gainer-Dewar J."/>
            <person name="Goldberg J."/>
            <person name="Griggs A."/>
            <person name="Gujja S."/>
            <person name="Hansen M."/>
            <person name="Howarth C."/>
            <person name="Imamovic A."/>
            <person name="Ireland A."/>
            <person name="Larimer J."/>
            <person name="McCowan C."/>
            <person name="Murphy C."/>
            <person name="Pearson M."/>
            <person name="Poon T.W."/>
            <person name="Priest M."/>
            <person name="Roberts A."/>
            <person name="Saif S."/>
            <person name="Shea T."/>
            <person name="Sisk P."/>
            <person name="Sykes S."/>
            <person name="Wortman J."/>
            <person name="Nusbaum C."/>
            <person name="Birren B."/>
        </authorList>
    </citation>
    <scope>NUCLEOTIDE SEQUENCE [LARGE SCALE GENOMIC DNA]</scope>
    <source>
        <strain evidence="2 3">3_1_6</strain>
    </source>
</reference>
<evidence type="ECO:0000313" key="3">
    <source>
        <dbReference type="Proteomes" id="UP000006034"/>
    </source>
</evidence>
<dbReference type="OrthoDB" id="9808822at2"/>
<name>E5Y4R2_BILW3</name>
<dbReference type="Pfam" id="PF02492">
    <property type="entry name" value="cobW"/>
    <property type="match status" value="1"/>
</dbReference>
<dbReference type="EMBL" id="ADCP02000001">
    <property type="protein sequence ID" value="EFV45010.1"/>
    <property type="molecule type" value="Genomic_DNA"/>
</dbReference>
<proteinExistence type="predicted"/>
<reference evidence="2 3" key="1">
    <citation type="submission" date="2010-10" db="EMBL/GenBank/DDBJ databases">
        <authorList>
            <consortium name="The Broad Institute Genome Sequencing Platform"/>
            <person name="Ward D."/>
            <person name="Earl A."/>
            <person name="Feldgarden M."/>
            <person name="Young S.K."/>
            <person name="Gargeya S."/>
            <person name="Zeng Q."/>
            <person name="Alvarado L."/>
            <person name="Berlin A."/>
            <person name="Bochicchio J."/>
            <person name="Chapman S.B."/>
            <person name="Chen Z."/>
            <person name="Freedman E."/>
            <person name="Gellesch M."/>
            <person name="Goldberg J."/>
            <person name="Griggs A."/>
            <person name="Gujja S."/>
            <person name="Heilman E."/>
            <person name="Heiman D."/>
            <person name="Howarth C."/>
            <person name="Mehta T."/>
            <person name="Neiman D."/>
            <person name="Pearson M."/>
            <person name="Roberts A."/>
            <person name="Saif S."/>
            <person name="Shea T."/>
            <person name="Shenoy N."/>
            <person name="Sisk P."/>
            <person name="Stolte C."/>
            <person name="Sykes S."/>
            <person name="White J."/>
            <person name="Yandava C."/>
            <person name="Allen-Vercoe E."/>
            <person name="Sibley C."/>
            <person name="Ambrose C.E."/>
            <person name="Strauss J."/>
            <person name="Daigneault M."/>
            <person name="Haas B."/>
            <person name="Nusbaum C."/>
            <person name="Birren B."/>
        </authorList>
    </citation>
    <scope>NUCLEOTIDE SEQUENCE [LARGE SCALE GENOMIC DNA]</scope>
    <source>
        <strain evidence="2 3">3_1_6</strain>
    </source>
</reference>
<comment type="caution">
    <text evidence="2">The sequence shown here is derived from an EMBL/GenBank/DDBJ whole genome shotgun (WGS) entry which is preliminary data.</text>
</comment>
<dbReference type="AlphaFoldDB" id="E5Y4R2"/>
<evidence type="ECO:0000259" key="1">
    <source>
        <dbReference type="Pfam" id="PF02492"/>
    </source>
</evidence>
<accession>E5Y4R2</accession>
<dbReference type="Proteomes" id="UP000006034">
    <property type="component" value="Unassembled WGS sequence"/>
</dbReference>
<dbReference type="Gene3D" id="3.40.50.300">
    <property type="entry name" value="P-loop containing nucleotide triphosphate hydrolases"/>
    <property type="match status" value="1"/>
</dbReference>
<dbReference type="STRING" id="563192.HMPREF0179_01174"/>
<dbReference type="SUPFAM" id="SSF52540">
    <property type="entry name" value="P-loop containing nucleoside triphosphate hydrolases"/>
    <property type="match status" value="1"/>
</dbReference>
<dbReference type="GeneID" id="78086310"/>
<evidence type="ECO:0000313" key="2">
    <source>
        <dbReference type="EMBL" id="EFV45010.1"/>
    </source>
</evidence>
<dbReference type="eggNOG" id="COG0523">
    <property type="taxonomic scope" value="Bacteria"/>
</dbReference>
<dbReference type="PANTHER" id="PTHR13748">
    <property type="entry name" value="COBW-RELATED"/>
    <property type="match status" value="1"/>
</dbReference>
<gene>
    <name evidence="2" type="ORF">HMPREF0179_01174</name>
</gene>
<sequence length="321" mass="35266">MNNPCGPVPLLFITGFLGSGKTTLLNRILDEAAAQGKKIGVIINEWGRVNIDSSLIRAKDIEIEELNDGQVFCSCLSGNFLEALVLLAKRSLDVVIVETSGMANPFPLRNILCDLKRLTGGHYVYQGMIALIDPESFLDLVEDINAVEEQVIASQRIIINKIELADGETLARIRKKIRQLNPHAGIIETSYACVEGILDSSMHEVSTSSPLESKFVKRSAKESYTRPGQYIITTTEGLPPERVEAFVREILPGALRVKGILSDTEHGWFHVDGVNDKVETRVLEASGNESKIVIIPKAGDEIAEKLIAAWNTQCRVPFSLS</sequence>
<organism evidence="2 3">
    <name type="scientific">Bilophila wadsworthia (strain 3_1_6)</name>
    <dbReference type="NCBI Taxonomy" id="563192"/>
    <lineage>
        <taxon>Bacteria</taxon>
        <taxon>Pseudomonadati</taxon>
        <taxon>Thermodesulfobacteriota</taxon>
        <taxon>Desulfovibrionia</taxon>
        <taxon>Desulfovibrionales</taxon>
        <taxon>Desulfovibrionaceae</taxon>
        <taxon>Bilophila</taxon>
    </lineage>
</organism>
<protein>
    <recommendedName>
        <fullName evidence="1">CobW/HypB/UreG nucleotide-binding domain-containing protein</fullName>
    </recommendedName>
</protein>
<dbReference type="CDD" id="cd03112">
    <property type="entry name" value="CobW-like"/>
    <property type="match status" value="1"/>
</dbReference>
<dbReference type="RefSeq" id="WP_005026097.1">
    <property type="nucleotide sequence ID" value="NZ_KE150238.1"/>
</dbReference>
<dbReference type="HOGENOM" id="CLU_017452_1_4_7"/>
<keyword evidence="3" id="KW-1185">Reference proteome</keyword>
<dbReference type="PANTHER" id="PTHR13748:SF62">
    <property type="entry name" value="COBW DOMAIN-CONTAINING PROTEIN"/>
    <property type="match status" value="1"/>
</dbReference>
<dbReference type="InterPro" id="IPR027417">
    <property type="entry name" value="P-loop_NTPase"/>
</dbReference>
<dbReference type="GO" id="GO:0005737">
    <property type="term" value="C:cytoplasm"/>
    <property type="evidence" value="ECO:0007669"/>
    <property type="project" value="TreeGrafter"/>
</dbReference>
<feature type="domain" description="CobW/HypB/UreG nucleotide-binding" evidence="1">
    <location>
        <begin position="10"/>
        <end position="187"/>
    </location>
</feature>